<accession>A0A2G5HA25</accession>
<evidence type="ECO:0000313" key="2">
    <source>
        <dbReference type="EMBL" id="PIA89371.1"/>
    </source>
</evidence>
<gene>
    <name evidence="2" type="ORF">CB0940_06941</name>
    <name evidence="3" type="ORF">RHO25_007494</name>
</gene>
<dbReference type="Proteomes" id="UP000230605">
    <property type="component" value="Chromosome 5"/>
</dbReference>
<name>A0A2G5HA25_CERBT</name>
<feature type="region of interest" description="Disordered" evidence="1">
    <location>
        <begin position="193"/>
        <end position="217"/>
    </location>
</feature>
<evidence type="ECO:0000313" key="4">
    <source>
        <dbReference type="Proteomes" id="UP000230605"/>
    </source>
</evidence>
<sequence>MSRIRPKAREGECTCKTNFMMPRERTAAARKPSKGHELSYEACHKVLNCAELLEMILLHVYEPRVAFSDTWFVSANGNEKCPYFEQRCSELNESRINMKTLLLSQNVNRMFKGTIEGSIKLQNALWFVELFDTTTPSTGKATGALNFVRANPLLIGWDRGALQVEGLGPVVGGSCDMGVKLVKTYPWNFDLDSRTSESETDSSEAPRPEFEDSETEDADAEYGSWYRMLVAQSTEPTAYVVRTAGLFHGANYLDYDEPMTAQQLRKDAIVEDSLGAMIPQWYAGGDEEDEAGEDMGE</sequence>
<dbReference type="AlphaFoldDB" id="A0A2G5HA25"/>
<keyword evidence="5" id="KW-1185">Reference proteome</keyword>
<dbReference type="Proteomes" id="UP001302367">
    <property type="component" value="Chromosome 5"/>
</dbReference>
<reference evidence="3 5" key="2">
    <citation type="submission" date="2023-09" db="EMBL/GenBank/DDBJ databases">
        <title>Complete-Gapless Cercospora beticola genome.</title>
        <authorList>
            <person name="Wyatt N.A."/>
            <person name="Spanner R.E."/>
            <person name="Bolton M.D."/>
        </authorList>
    </citation>
    <scope>NUCLEOTIDE SEQUENCE [LARGE SCALE GENOMIC DNA]</scope>
    <source>
        <strain evidence="3">Cb09-40</strain>
    </source>
</reference>
<proteinExistence type="predicted"/>
<dbReference type="EMBL" id="LKMD01000108">
    <property type="protein sequence ID" value="PIA89371.1"/>
    <property type="molecule type" value="Genomic_DNA"/>
</dbReference>
<evidence type="ECO:0000313" key="3">
    <source>
        <dbReference type="EMBL" id="WPB02858.1"/>
    </source>
</evidence>
<organism evidence="2 4">
    <name type="scientific">Cercospora beticola</name>
    <name type="common">Sugarbeet leaf spot fungus</name>
    <dbReference type="NCBI Taxonomy" id="122368"/>
    <lineage>
        <taxon>Eukaryota</taxon>
        <taxon>Fungi</taxon>
        <taxon>Dikarya</taxon>
        <taxon>Ascomycota</taxon>
        <taxon>Pezizomycotina</taxon>
        <taxon>Dothideomycetes</taxon>
        <taxon>Dothideomycetidae</taxon>
        <taxon>Mycosphaerellales</taxon>
        <taxon>Mycosphaerellaceae</taxon>
        <taxon>Cercospora</taxon>
    </lineage>
</organism>
<dbReference type="OrthoDB" id="3856067at2759"/>
<evidence type="ECO:0000256" key="1">
    <source>
        <dbReference type="SAM" id="MobiDB-lite"/>
    </source>
</evidence>
<reference evidence="2 4" key="1">
    <citation type="submission" date="2015-10" db="EMBL/GenBank/DDBJ databases">
        <title>The cercosporin biosynthetic gene cluster was horizontally transferred to several fungal lineages and shown to be expanded in Cercospora beticola based on microsynteny with recipient genomes.</title>
        <authorList>
            <person name="De Jonge R."/>
            <person name="Ebert M.K."/>
            <person name="Suttle J.C."/>
            <person name="Jurick Ii W.M."/>
            <person name="Secor G.A."/>
            <person name="Thomma B.P."/>
            <person name="Van De Peer Y."/>
            <person name="Bolton M.D."/>
        </authorList>
    </citation>
    <scope>NUCLEOTIDE SEQUENCE [LARGE SCALE GENOMIC DNA]</scope>
    <source>
        <strain evidence="2 4">09-40</strain>
    </source>
</reference>
<dbReference type="EMBL" id="CP134188">
    <property type="protein sequence ID" value="WPB02858.1"/>
    <property type="molecule type" value="Genomic_DNA"/>
</dbReference>
<evidence type="ECO:0000313" key="5">
    <source>
        <dbReference type="Proteomes" id="UP001302367"/>
    </source>
</evidence>
<protein>
    <submittedName>
        <fullName evidence="2">Uncharacterized protein</fullName>
    </submittedName>
</protein>